<dbReference type="Pfam" id="PF00664">
    <property type="entry name" value="ABC_membrane"/>
    <property type="match status" value="1"/>
</dbReference>
<dbReference type="GO" id="GO:0140359">
    <property type="term" value="F:ABC-type transporter activity"/>
    <property type="evidence" value="ECO:0007669"/>
    <property type="project" value="InterPro"/>
</dbReference>
<feature type="transmembrane region" description="Helical" evidence="10">
    <location>
        <begin position="52"/>
        <end position="72"/>
    </location>
</feature>
<evidence type="ECO:0000256" key="4">
    <source>
        <dbReference type="ARBA" id="ARBA00022741"/>
    </source>
</evidence>
<evidence type="ECO:0000256" key="1">
    <source>
        <dbReference type="ARBA" id="ARBA00004141"/>
    </source>
</evidence>
<dbReference type="InterPro" id="IPR027417">
    <property type="entry name" value="P-loop_NTPase"/>
</dbReference>
<gene>
    <name evidence="13" type="ORF">BCR34DRAFT_605114</name>
</gene>
<dbReference type="SUPFAM" id="SSF90123">
    <property type="entry name" value="ABC transporter transmembrane region"/>
    <property type="match status" value="1"/>
</dbReference>
<feature type="compositionally biased region" description="Acidic residues" evidence="9">
    <location>
        <begin position="208"/>
        <end position="227"/>
    </location>
</feature>
<evidence type="ECO:0000256" key="3">
    <source>
        <dbReference type="ARBA" id="ARBA00022692"/>
    </source>
</evidence>
<dbReference type="FunFam" id="3.40.50.300:FF:000287">
    <property type="entry name" value="Multidrug ABC transporter ATP-binding protein"/>
    <property type="match status" value="1"/>
</dbReference>
<dbReference type="CDD" id="cd18583">
    <property type="entry name" value="ABC_6TM_HMT1"/>
    <property type="match status" value="1"/>
</dbReference>
<name>A0A1Y1Z0J7_9PLEO</name>
<dbReference type="InterPro" id="IPR011527">
    <property type="entry name" value="ABC1_TM_dom"/>
</dbReference>
<dbReference type="InterPro" id="IPR039421">
    <property type="entry name" value="Type_1_exporter"/>
</dbReference>
<feature type="region of interest" description="Disordered" evidence="9">
    <location>
        <begin position="826"/>
        <end position="880"/>
    </location>
</feature>
<dbReference type="InterPro" id="IPR003593">
    <property type="entry name" value="AAA+_ATPase"/>
</dbReference>
<feature type="transmembrane region" description="Helical" evidence="10">
    <location>
        <begin position="87"/>
        <end position="106"/>
    </location>
</feature>
<dbReference type="PROSITE" id="PS50893">
    <property type="entry name" value="ABC_TRANSPORTER_2"/>
    <property type="match status" value="1"/>
</dbReference>
<evidence type="ECO:0000256" key="8">
    <source>
        <dbReference type="ARBA" id="ARBA00024363"/>
    </source>
</evidence>
<evidence type="ECO:0000259" key="12">
    <source>
        <dbReference type="PROSITE" id="PS50929"/>
    </source>
</evidence>
<feature type="compositionally biased region" description="Basic and acidic residues" evidence="9">
    <location>
        <begin position="870"/>
        <end position="880"/>
    </location>
</feature>
<proteinExistence type="inferred from homology"/>
<feature type="transmembrane region" description="Helical" evidence="10">
    <location>
        <begin position="384"/>
        <end position="404"/>
    </location>
</feature>
<evidence type="ECO:0000313" key="13">
    <source>
        <dbReference type="EMBL" id="ORY03739.1"/>
    </source>
</evidence>
<keyword evidence="5" id="KW-0067">ATP-binding</keyword>
<dbReference type="GO" id="GO:0005524">
    <property type="term" value="F:ATP binding"/>
    <property type="evidence" value="ECO:0007669"/>
    <property type="project" value="UniProtKB-KW"/>
</dbReference>
<dbReference type="PROSITE" id="PS00211">
    <property type="entry name" value="ABC_TRANSPORTER_1"/>
    <property type="match status" value="1"/>
</dbReference>
<dbReference type="PANTHER" id="PTHR24221:SF503">
    <property type="entry name" value="MITOCHONDRIAL POTASSIUM CHANNEL ATP-BINDING SUBUNIT"/>
    <property type="match status" value="1"/>
</dbReference>
<comment type="subcellular location">
    <subcellularLocation>
        <location evidence="1">Membrane</location>
        <topology evidence="1">Multi-pass membrane protein</topology>
    </subcellularLocation>
</comment>
<evidence type="ECO:0000256" key="5">
    <source>
        <dbReference type="ARBA" id="ARBA00022840"/>
    </source>
</evidence>
<dbReference type="Pfam" id="PF00005">
    <property type="entry name" value="ABC_tran"/>
    <property type="match status" value="1"/>
</dbReference>
<keyword evidence="14" id="KW-1185">Reference proteome</keyword>
<evidence type="ECO:0000256" key="2">
    <source>
        <dbReference type="ARBA" id="ARBA00022448"/>
    </source>
</evidence>
<evidence type="ECO:0000259" key="11">
    <source>
        <dbReference type="PROSITE" id="PS50893"/>
    </source>
</evidence>
<dbReference type="PROSITE" id="PS50929">
    <property type="entry name" value="ABC_TM1F"/>
    <property type="match status" value="1"/>
</dbReference>
<feature type="transmembrane region" description="Helical" evidence="10">
    <location>
        <begin position="152"/>
        <end position="171"/>
    </location>
</feature>
<dbReference type="AlphaFoldDB" id="A0A1Y1Z0J7"/>
<dbReference type="Gene3D" id="3.40.50.300">
    <property type="entry name" value="P-loop containing nucleotide triphosphate hydrolases"/>
    <property type="match status" value="1"/>
</dbReference>
<reference evidence="13 14" key="1">
    <citation type="submission" date="2016-07" db="EMBL/GenBank/DDBJ databases">
        <title>Pervasive Adenine N6-methylation of Active Genes in Fungi.</title>
        <authorList>
            <consortium name="DOE Joint Genome Institute"/>
            <person name="Mondo S.J."/>
            <person name="Dannebaum R.O."/>
            <person name="Kuo R.C."/>
            <person name="Labutti K."/>
            <person name="Haridas S."/>
            <person name="Kuo A."/>
            <person name="Salamov A."/>
            <person name="Ahrendt S.R."/>
            <person name="Lipzen A."/>
            <person name="Sullivan W."/>
            <person name="Andreopoulos W.B."/>
            <person name="Clum A."/>
            <person name="Lindquist E."/>
            <person name="Daum C."/>
            <person name="Ramamoorthy G.K."/>
            <person name="Gryganskyi A."/>
            <person name="Culley D."/>
            <person name="Magnuson J.K."/>
            <person name="James T.Y."/>
            <person name="O'Malley M.A."/>
            <person name="Stajich J.E."/>
            <person name="Spatafora J.W."/>
            <person name="Visel A."/>
            <person name="Grigoriev I.V."/>
        </authorList>
    </citation>
    <scope>NUCLEOTIDE SEQUENCE [LARGE SCALE GENOMIC DNA]</scope>
    <source>
        <strain evidence="13 14">CBS 115471</strain>
    </source>
</reference>
<dbReference type="InterPro" id="IPR017871">
    <property type="entry name" value="ABC_transporter-like_CS"/>
</dbReference>
<dbReference type="PANTHER" id="PTHR24221">
    <property type="entry name" value="ATP-BINDING CASSETTE SUB-FAMILY B"/>
    <property type="match status" value="1"/>
</dbReference>
<evidence type="ECO:0008006" key="15">
    <source>
        <dbReference type="Google" id="ProtNLM"/>
    </source>
</evidence>
<evidence type="ECO:0000256" key="9">
    <source>
        <dbReference type="SAM" id="MobiDB-lite"/>
    </source>
</evidence>
<keyword evidence="3 10" id="KW-0812">Transmembrane</keyword>
<dbReference type="InterPro" id="IPR003439">
    <property type="entry name" value="ABC_transporter-like_ATP-bd"/>
</dbReference>
<comment type="similarity">
    <text evidence="8">Belongs to the ABC transporter superfamily. ABCB family. Heavy Metal importer (TC 3.A.1.210) subfamily.</text>
</comment>
<feature type="transmembrane region" description="Helical" evidence="10">
    <location>
        <begin position="20"/>
        <end position="40"/>
    </location>
</feature>
<evidence type="ECO:0000256" key="10">
    <source>
        <dbReference type="SAM" id="Phobius"/>
    </source>
</evidence>
<evidence type="ECO:0000256" key="6">
    <source>
        <dbReference type="ARBA" id="ARBA00022989"/>
    </source>
</evidence>
<keyword evidence="4" id="KW-0547">Nucleotide-binding</keyword>
<keyword evidence="7 10" id="KW-0472">Membrane</keyword>
<organism evidence="13 14">
    <name type="scientific">Clohesyomyces aquaticus</name>
    <dbReference type="NCBI Taxonomy" id="1231657"/>
    <lineage>
        <taxon>Eukaryota</taxon>
        <taxon>Fungi</taxon>
        <taxon>Dikarya</taxon>
        <taxon>Ascomycota</taxon>
        <taxon>Pezizomycotina</taxon>
        <taxon>Dothideomycetes</taxon>
        <taxon>Pleosporomycetidae</taxon>
        <taxon>Pleosporales</taxon>
        <taxon>Lindgomycetaceae</taxon>
        <taxon>Clohesyomyces</taxon>
    </lineage>
</organism>
<dbReference type="Proteomes" id="UP000193144">
    <property type="component" value="Unassembled WGS sequence"/>
</dbReference>
<dbReference type="GO" id="GO:0016887">
    <property type="term" value="F:ATP hydrolysis activity"/>
    <property type="evidence" value="ECO:0007669"/>
    <property type="project" value="InterPro"/>
</dbReference>
<dbReference type="GO" id="GO:0016020">
    <property type="term" value="C:membrane"/>
    <property type="evidence" value="ECO:0007669"/>
    <property type="project" value="UniProtKB-SubCell"/>
</dbReference>
<feature type="transmembrane region" description="Helical" evidence="10">
    <location>
        <begin position="410"/>
        <end position="431"/>
    </location>
</feature>
<dbReference type="EMBL" id="MCFA01000143">
    <property type="protein sequence ID" value="ORY03739.1"/>
    <property type="molecule type" value="Genomic_DNA"/>
</dbReference>
<accession>A0A1Y1Z0J7</accession>
<sequence>MADSPERPQMVAAMLLDYLHAPVVGFYFLGALTFGICILQKSTLLSWKRRRIALPLMSTILVTYIGEVLYYLGQSVSDPLYTAPKHAAIHCLGSILVWGCLTLQLFRAKSMIWHPWFGAFILTLLFETTICILTGVTLSIKHRYNNIPLSLSALRALFSIGLTIDGFLILIHQRVEAGTDEEHQSLLRAEASETPSQNGGPKYRTIDIDDDGDGDGDSEDGDGPEADAELKKQQAKRLEEQGGWFGYLKSFAVFLPYLWPKDDWRVMVSLAIRFIHLIQGRVLNLLTPRQIGIITNKLSSGSGVMPWKDIALWTFYSWFNSYAGFGVLDSFASYVVQNVAYERLTALAFSHIMRLSMDFHTNKDSGEVQKSVDQASSLNQLIELVLFDVCPVLIDLVVAMWYVTHLFDSYMAFIILFMGVVYIWLGIYFTTLSQPARRSYMEKQRGETKTVYESISNWQTVSYFNRVPYEQDRYGGAVKSTIRAQYRYLFRSVGGHAIQSSIMTFGFTGCCILAISQIISGQKPVGNLITFILYWDTMMSPLYMMAYSYRHISSCLIDSERLLQLLETKSTVTDKEGARDLEIKECEVEFKDVGFAYDPRKPVIRNVSFTAQPGQTVAFVGETGGGKSTMLKLLFRYYDVTGGSITIDGQDIRSVTQASLRDALGVVPQDPALFNQSIYDNIKYARLDATEKEIHDACHAAAMHDKIMSFPDGYKSKVGERGVRLSGGELQRVAIARVLLKNPRIVMLDEATSAIDSSIEERIQEAFKKLRAGRTTFVIAHRLSTIVEADIILVVDQGQIIERGTHAELLEKGGKYAELWGKQTAGNHSAVPSKAPSTAGEDDAKPELLIDITPPAAEEQGEGATASGRSEGEGVGRRKP</sequence>
<feature type="domain" description="ABC transmembrane type-1" evidence="12">
    <location>
        <begin position="282"/>
        <end position="554"/>
    </location>
</feature>
<protein>
    <recommendedName>
        <fullName evidence="15">Heavy metal tolerance protein</fullName>
    </recommendedName>
</protein>
<dbReference type="InterPro" id="IPR036640">
    <property type="entry name" value="ABC1_TM_sf"/>
</dbReference>
<evidence type="ECO:0000256" key="7">
    <source>
        <dbReference type="ARBA" id="ARBA00023136"/>
    </source>
</evidence>
<dbReference type="Gene3D" id="1.20.1560.10">
    <property type="entry name" value="ABC transporter type 1, transmembrane domain"/>
    <property type="match status" value="1"/>
</dbReference>
<evidence type="ECO:0000313" key="14">
    <source>
        <dbReference type="Proteomes" id="UP000193144"/>
    </source>
</evidence>
<dbReference type="OrthoDB" id="6500128at2759"/>
<feature type="transmembrane region" description="Helical" evidence="10">
    <location>
        <begin position="118"/>
        <end position="140"/>
    </location>
</feature>
<comment type="caution">
    <text evidence="13">The sequence shown here is derived from an EMBL/GenBank/DDBJ whole genome shotgun (WGS) entry which is preliminary data.</text>
</comment>
<dbReference type="SUPFAM" id="SSF52540">
    <property type="entry name" value="P-loop containing nucleoside triphosphate hydrolases"/>
    <property type="match status" value="1"/>
</dbReference>
<feature type="transmembrane region" description="Helical" evidence="10">
    <location>
        <begin position="497"/>
        <end position="519"/>
    </location>
</feature>
<dbReference type="STRING" id="1231657.A0A1Y1Z0J7"/>
<feature type="domain" description="ABC transporter" evidence="11">
    <location>
        <begin position="588"/>
        <end position="822"/>
    </location>
</feature>
<dbReference type="SMART" id="SM00382">
    <property type="entry name" value="AAA"/>
    <property type="match status" value="1"/>
</dbReference>
<feature type="region of interest" description="Disordered" evidence="9">
    <location>
        <begin position="189"/>
        <end position="228"/>
    </location>
</feature>
<keyword evidence="6 10" id="KW-1133">Transmembrane helix</keyword>
<keyword evidence="2" id="KW-0813">Transport</keyword>